<dbReference type="InterPro" id="IPR027417">
    <property type="entry name" value="P-loop_NTPase"/>
</dbReference>
<dbReference type="RefSeq" id="WP_285340172.1">
    <property type="nucleotide sequence ID" value="NZ_JASITI010000001.1"/>
</dbReference>
<dbReference type="Pfam" id="PF08352">
    <property type="entry name" value="oligo_HPY"/>
    <property type="match status" value="1"/>
</dbReference>
<keyword evidence="5" id="KW-0547">Nucleotide-binding</keyword>
<name>A0ABT7GLB0_9ACTN</name>
<dbReference type="InterPro" id="IPR013563">
    <property type="entry name" value="Oligopep_ABC_C"/>
</dbReference>
<dbReference type="InterPro" id="IPR017871">
    <property type="entry name" value="ABC_transporter-like_CS"/>
</dbReference>
<dbReference type="PROSITE" id="PS00211">
    <property type="entry name" value="ABC_TRANSPORTER_1"/>
    <property type="match status" value="1"/>
</dbReference>
<dbReference type="InterPro" id="IPR050388">
    <property type="entry name" value="ABC_Ni/Peptide_Import"/>
</dbReference>
<evidence type="ECO:0000256" key="3">
    <source>
        <dbReference type="ARBA" id="ARBA00022448"/>
    </source>
</evidence>
<keyword evidence="11" id="KW-1185">Reference proteome</keyword>
<dbReference type="SMART" id="SM00382">
    <property type="entry name" value="AAA"/>
    <property type="match status" value="1"/>
</dbReference>
<organism evidence="10 11">
    <name type="scientific">Streptomyces katrae</name>
    <dbReference type="NCBI Taxonomy" id="68223"/>
    <lineage>
        <taxon>Bacteria</taxon>
        <taxon>Bacillati</taxon>
        <taxon>Actinomycetota</taxon>
        <taxon>Actinomycetes</taxon>
        <taxon>Kitasatosporales</taxon>
        <taxon>Streptomycetaceae</taxon>
        <taxon>Streptomyces</taxon>
    </lineage>
</organism>
<dbReference type="Pfam" id="PF00005">
    <property type="entry name" value="ABC_tran"/>
    <property type="match status" value="1"/>
</dbReference>
<dbReference type="InterPro" id="IPR003593">
    <property type="entry name" value="AAA+_ATPase"/>
</dbReference>
<evidence type="ECO:0000259" key="9">
    <source>
        <dbReference type="PROSITE" id="PS50893"/>
    </source>
</evidence>
<evidence type="ECO:0000313" key="10">
    <source>
        <dbReference type="EMBL" id="MDK9494278.1"/>
    </source>
</evidence>
<evidence type="ECO:0000256" key="5">
    <source>
        <dbReference type="ARBA" id="ARBA00022741"/>
    </source>
</evidence>
<evidence type="ECO:0000313" key="11">
    <source>
        <dbReference type="Proteomes" id="UP001223390"/>
    </source>
</evidence>
<evidence type="ECO:0000256" key="2">
    <source>
        <dbReference type="ARBA" id="ARBA00005417"/>
    </source>
</evidence>
<keyword evidence="7" id="KW-0472">Membrane</keyword>
<dbReference type="PROSITE" id="PS50893">
    <property type="entry name" value="ABC_TRANSPORTER_2"/>
    <property type="match status" value="1"/>
</dbReference>
<protein>
    <submittedName>
        <fullName evidence="10">ABC transporter ATP-binding protein</fullName>
    </submittedName>
</protein>
<dbReference type="PANTHER" id="PTHR43297">
    <property type="entry name" value="OLIGOPEPTIDE TRANSPORT ATP-BINDING PROTEIN APPD"/>
    <property type="match status" value="1"/>
</dbReference>
<feature type="domain" description="ABC transporter" evidence="9">
    <location>
        <begin position="24"/>
        <end position="269"/>
    </location>
</feature>
<dbReference type="PANTHER" id="PTHR43297:SF2">
    <property type="entry name" value="DIPEPTIDE TRANSPORT ATP-BINDING PROTEIN DPPD"/>
    <property type="match status" value="1"/>
</dbReference>
<comment type="subcellular location">
    <subcellularLocation>
        <location evidence="1">Cell membrane</location>
        <topology evidence="1">Peripheral membrane protein</topology>
    </subcellularLocation>
</comment>
<dbReference type="InterPro" id="IPR003439">
    <property type="entry name" value="ABC_transporter-like_ATP-bd"/>
</dbReference>
<evidence type="ECO:0000256" key="6">
    <source>
        <dbReference type="ARBA" id="ARBA00022840"/>
    </source>
</evidence>
<accession>A0ABT7GLB0</accession>
<keyword evidence="3" id="KW-0813">Transport</keyword>
<dbReference type="Proteomes" id="UP001223390">
    <property type="component" value="Unassembled WGS sequence"/>
</dbReference>
<evidence type="ECO:0000256" key="4">
    <source>
        <dbReference type="ARBA" id="ARBA00022475"/>
    </source>
</evidence>
<dbReference type="Gene3D" id="3.40.50.300">
    <property type="entry name" value="P-loop containing nucleotide triphosphate hydrolases"/>
    <property type="match status" value="1"/>
</dbReference>
<dbReference type="EMBL" id="JASITI010000001">
    <property type="protein sequence ID" value="MDK9494278.1"/>
    <property type="molecule type" value="Genomic_DNA"/>
</dbReference>
<dbReference type="CDD" id="cd03257">
    <property type="entry name" value="ABC_NikE_OppD_transporters"/>
    <property type="match status" value="1"/>
</dbReference>
<dbReference type="SUPFAM" id="SSF52540">
    <property type="entry name" value="P-loop containing nucleoside triphosphate hydrolases"/>
    <property type="match status" value="1"/>
</dbReference>
<evidence type="ECO:0000256" key="1">
    <source>
        <dbReference type="ARBA" id="ARBA00004202"/>
    </source>
</evidence>
<keyword evidence="6 10" id="KW-0067">ATP-binding</keyword>
<evidence type="ECO:0000256" key="7">
    <source>
        <dbReference type="ARBA" id="ARBA00023136"/>
    </source>
</evidence>
<feature type="region of interest" description="Disordered" evidence="8">
    <location>
        <begin position="1"/>
        <end position="22"/>
    </location>
</feature>
<sequence>MNTPASTPASTPAGTPATTPEHALDVSGLRVTLPGTARPVLDGVDLTVARGETVALVGESGSGKSITSRSALGLLPPGARAEGAVRVCGRDVLAMTPAELGGVRAGTVAMVFQDPRAAVNPLRRIGDFLTESVLLNGTLDRAGATTRATELLRAVGLDESVLRKYPGQVSGGMLQRVVIAAALMGDPVLLLADEPTTALDVTSQAEVVSLLAGLRARFGTGLLFVTHDLDLAAAISDRVYVMYVGRIAESGPAEALFARPRHPYTAALLASTPRMDGPRGRLAAIDGRPPDLREELPGCAFAARCPLATEICDHRAPHPAPAPGRPDHRAACHHSDRLEGSTADVR</sequence>
<feature type="compositionally biased region" description="Low complexity" evidence="8">
    <location>
        <begin position="1"/>
        <end position="20"/>
    </location>
</feature>
<keyword evidence="4" id="KW-1003">Cell membrane</keyword>
<evidence type="ECO:0000256" key="8">
    <source>
        <dbReference type="SAM" id="MobiDB-lite"/>
    </source>
</evidence>
<comment type="similarity">
    <text evidence="2">Belongs to the ABC transporter superfamily.</text>
</comment>
<gene>
    <name evidence="10" type="ORF">QEZ40_000148</name>
</gene>
<reference evidence="10 11" key="1">
    <citation type="submission" date="2023-05" db="EMBL/GenBank/DDBJ databases">
        <title>Sequencing and Assembly of Streptomyces sp. NP73.</title>
        <authorList>
            <person name="Konwar A.N."/>
            <person name="Saikia K."/>
            <person name="Thakur D."/>
        </authorList>
    </citation>
    <scope>NUCLEOTIDE SEQUENCE [LARGE SCALE GENOMIC DNA]</scope>
    <source>
        <strain evidence="10 11">NP73</strain>
    </source>
</reference>
<feature type="region of interest" description="Disordered" evidence="8">
    <location>
        <begin position="316"/>
        <end position="346"/>
    </location>
</feature>
<dbReference type="NCBIfam" id="TIGR01727">
    <property type="entry name" value="oligo_HPY"/>
    <property type="match status" value="1"/>
</dbReference>
<dbReference type="GO" id="GO:0005524">
    <property type="term" value="F:ATP binding"/>
    <property type="evidence" value="ECO:0007669"/>
    <property type="project" value="UniProtKB-KW"/>
</dbReference>
<proteinExistence type="inferred from homology"/>
<comment type="caution">
    <text evidence="10">The sequence shown here is derived from an EMBL/GenBank/DDBJ whole genome shotgun (WGS) entry which is preliminary data.</text>
</comment>
<feature type="compositionally biased region" description="Basic and acidic residues" evidence="8">
    <location>
        <begin position="325"/>
        <end position="346"/>
    </location>
</feature>